<reference evidence="2" key="1">
    <citation type="submission" date="2022-11" db="EMBL/GenBank/DDBJ databases">
        <title>Genome Sequence of Cubamyces cubensis.</title>
        <authorList>
            <person name="Buettner E."/>
        </authorList>
    </citation>
    <scope>NUCLEOTIDE SEQUENCE</scope>
    <source>
        <strain evidence="2">MPL-01</strain>
    </source>
</reference>
<dbReference type="Proteomes" id="UP001215151">
    <property type="component" value="Unassembled WGS sequence"/>
</dbReference>
<evidence type="ECO:0000313" key="3">
    <source>
        <dbReference type="Proteomes" id="UP001215151"/>
    </source>
</evidence>
<comment type="caution">
    <text evidence="2">The sequence shown here is derived from an EMBL/GenBank/DDBJ whole genome shotgun (WGS) entry which is preliminary data.</text>
</comment>
<dbReference type="InterPro" id="IPR000210">
    <property type="entry name" value="BTB/POZ_dom"/>
</dbReference>
<dbReference type="AlphaFoldDB" id="A0AAD7X4G6"/>
<name>A0AAD7X4G6_9APHY</name>
<dbReference type="InterPro" id="IPR011333">
    <property type="entry name" value="SKP1/BTB/POZ_sf"/>
</dbReference>
<evidence type="ECO:0000259" key="1">
    <source>
        <dbReference type="PROSITE" id="PS50097"/>
    </source>
</evidence>
<keyword evidence="3" id="KW-1185">Reference proteome</keyword>
<protein>
    <recommendedName>
        <fullName evidence="1">BTB domain-containing protein</fullName>
    </recommendedName>
</protein>
<dbReference type="Gene3D" id="3.30.710.10">
    <property type="entry name" value="Potassium Channel Kv1.1, Chain A"/>
    <property type="match status" value="1"/>
</dbReference>
<organism evidence="2 3">
    <name type="scientific">Trametes cubensis</name>
    <dbReference type="NCBI Taxonomy" id="1111947"/>
    <lineage>
        <taxon>Eukaryota</taxon>
        <taxon>Fungi</taxon>
        <taxon>Dikarya</taxon>
        <taxon>Basidiomycota</taxon>
        <taxon>Agaricomycotina</taxon>
        <taxon>Agaricomycetes</taxon>
        <taxon>Polyporales</taxon>
        <taxon>Polyporaceae</taxon>
        <taxon>Trametes</taxon>
    </lineage>
</organism>
<evidence type="ECO:0000313" key="2">
    <source>
        <dbReference type="EMBL" id="KAJ8455110.1"/>
    </source>
</evidence>
<dbReference type="EMBL" id="JAPEVG010000822">
    <property type="protein sequence ID" value="KAJ8455110.1"/>
    <property type="molecule type" value="Genomic_DNA"/>
</dbReference>
<feature type="domain" description="BTB" evidence="1">
    <location>
        <begin position="27"/>
        <end position="104"/>
    </location>
</feature>
<dbReference type="PROSITE" id="PS50097">
    <property type="entry name" value="BTB"/>
    <property type="match status" value="1"/>
</dbReference>
<gene>
    <name evidence="2" type="ORF">ONZ51_g12634</name>
</gene>
<dbReference type="SUPFAM" id="SSF54695">
    <property type="entry name" value="POZ domain"/>
    <property type="match status" value="1"/>
</dbReference>
<proteinExistence type="predicted"/>
<sequence length="273" mass="30873">MRRLQHIVYSSSMEQSVLVRHPEFWFSDGSLVLRAGSTLFRIHVSQLCRKSVFFRDMFSLPQPLPTDQEKEMIDDCPVLDLHDSPQDVAYLVKVIYDGPSFANNDRNDFVAVSGMLRLSNKYLVEESIRSKVLEHIRIVWPSTLHEWDAREDIARMYETETGSMRGHRFPNPIAVINLAREIGAEELLAAAFYDLSRYSYAQIFEPSPGDPLHPDSSPTTTSLAHTLSPGDMQRLALGKETAQHAINTLIQNMEYAALAPPRIVGILGPRPPL</sequence>
<accession>A0AAD7X4G6</accession>